<feature type="region of interest" description="Disordered" evidence="1">
    <location>
        <begin position="127"/>
        <end position="156"/>
    </location>
</feature>
<dbReference type="Proteomes" id="UP001271007">
    <property type="component" value="Unassembled WGS sequence"/>
</dbReference>
<name>A0AAJ0GBL2_9PEZI</name>
<keyword evidence="2" id="KW-1133">Transmembrane helix</keyword>
<dbReference type="AlphaFoldDB" id="A0AAJ0GBL2"/>
<keyword evidence="2" id="KW-0472">Membrane</keyword>
<feature type="compositionally biased region" description="Basic and acidic residues" evidence="1">
    <location>
        <begin position="139"/>
        <end position="156"/>
    </location>
</feature>
<accession>A0AAJ0GBL2</accession>
<feature type="transmembrane region" description="Helical" evidence="2">
    <location>
        <begin position="33"/>
        <end position="62"/>
    </location>
</feature>
<comment type="caution">
    <text evidence="3">The sequence shown here is derived from an EMBL/GenBank/DDBJ whole genome shotgun (WGS) entry which is preliminary data.</text>
</comment>
<sequence length="156" mass="17127">MGIPYSREINQAFEQVTPLVAAGFEVLETTKNIALALFFIQVYTAITLTLVLLALLGLLFTLNPDLEHERKVLVTPAMKWIASWSLTKHGAPKSVAAALVFLFALGGFGFLGWVYYKRSVEDATVENEAPAAGEEEGDELKKGKDVENLKKGKVEQ</sequence>
<reference evidence="3" key="1">
    <citation type="submission" date="2023-04" db="EMBL/GenBank/DDBJ databases">
        <title>Black Yeasts Isolated from many extreme environments.</title>
        <authorList>
            <person name="Coleine C."/>
            <person name="Stajich J.E."/>
            <person name="Selbmann L."/>
        </authorList>
    </citation>
    <scope>NUCLEOTIDE SEQUENCE</scope>
    <source>
        <strain evidence="3">CCFEE 5312</strain>
    </source>
</reference>
<evidence type="ECO:0000256" key="1">
    <source>
        <dbReference type="SAM" id="MobiDB-lite"/>
    </source>
</evidence>
<dbReference type="EMBL" id="JAWDJX010000021">
    <property type="protein sequence ID" value="KAK3052312.1"/>
    <property type="molecule type" value="Genomic_DNA"/>
</dbReference>
<proteinExistence type="predicted"/>
<protein>
    <submittedName>
        <fullName evidence="3">Uncharacterized protein</fullName>
    </submittedName>
</protein>
<keyword evidence="4" id="KW-1185">Reference proteome</keyword>
<evidence type="ECO:0000313" key="3">
    <source>
        <dbReference type="EMBL" id="KAK3052312.1"/>
    </source>
</evidence>
<keyword evidence="2" id="KW-0812">Transmembrane</keyword>
<feature type="transmembrane region" description="Helical" evidence="2">
    <location>
        <begin position="95"/>
        <end position="116"/>
    </location>
</feature>
<organism evidence="3 4">
    <name type="scientific">Extremus antarcticus</name>
    <dbReference type="NCBI Taxonomy" id="702011"/>
    <lineage>
        <taxon>Eukaryota</taxon>
        <taxon>Fungi</taxon>
        <taxon>Dikarya</taxon>
        <taxon>Ascomycota</taxon>
        <taxon>Pezizomycotina</taxon>
        <taxon>Dothideomycetes</taxon>
        <taxon>Dothideomycetidae</taxon>
        <taxon>Mycosphaerellales</taxon>
        <taxon>Extremaceae</taxon>
        <taxon>Extremus</taxon>
    </lineage>
</organism>
<gene>
    <name evidence="3" type="ORF">LTR09_006522</name>
</gene>
<evidence type="ECO:0000313" key="4">
    <source>
        <dbReference type="Proteomes" id="UP001271007"/>
    </source>
</evidence>
<evidence type="ECO:0000256" key="2">
    <source>
        <dbReference type="SAM" id="Phobius"/>
    </source>
</evidence>